<sequence length="132" mass="14356">MNAPAAPEALTVLYDGACPLCQREISYMQGLAEGSAGSGLCFRDVSAADVQMPEAERAALLARFHVQRADGSRLSGAAAFVAMWARLPGWRWLARLARVPGITPLLEVVYRGFLRLRPRLQAMARRAASNTQ</sequence>
<dbReference type="InterPro" id="IPR044691">
    <property type="entry name" value="DCC1_Trx"/>
</dbReference>
<dbReference type="EMBL" id="JBBUTI010000004">
    <property type="protein sequence ID" value="MEK8045967.1"/>
    <property type="molecule type" value="Genomic_DNA"/>
</dbReference>
<dbReference type="PANTHER" id="PTHR34290:SF2">
    <property type="entry name" value="OS04G0668800 PROTEIN"/>
    <property type="match status" value="1"/>
</dbReference>
<name>A0ABU9C6C0_9BURK</name>
<dbReference type="RefSeq" id="WP_341398247.1">
    <property type="nucleotide sequence ID" value="NZ_JBBUTI010000004.1"/>
</dbReference>
<dbReference type="Pfam" id="PF04134">
    <property type="entry name" value="DCC1-like"/>
    <property type="match status" value="1"/>
</dbReference>
<comment type="caution">
    <text evidence="1">The sequence shown here is derived from an EMBL/GenBank/DDBJ whole genome shotgun (WGS) entry which is preliminary data.</text>
</comment>
<dbReference type="Proteomes" id="UP001379945">
    <property type="component" value="Unassembled WGS sequence"/>
</dbReference>
<evidence type="ECO:0000313" key="1">
    <source>
        <dbReference type="EMBL" id="MEK8045967.1"/>
    </source>
</evidence>
<gene>
    <name evidence="1" type="ORF">AACH00_06375</name>
</gene>
<proteinExistence type="predicted"/>
<reference evidence="1 2" key="1">
    <citation type="submission" date="2024-04" db="EMBL/GenBank/DDBJ databases">
        <title>Novel species of the genus Ideonella isolated from streams.</title>
        <authorList>
            <person name="Lu H."/>
        </authorList>
    </citation>
    <scope>NUCLEOTIDE SEQUENCE [LARGE SCALE GENOMIC DNA]</scope>
    <source>
        <strain evidence="1 2">LYT19W</strain>
    </source>
</reference>
<dbReference type="InterPro" id="IPR007263">
    <property type="entry name" value="DCC1-like"/>
</dbReference>
<accession>A0ABU9C6C0</accession>
<protein>
    <submittedName>
        <fullName evidence="1">DUF393 domain-containing protein</fullName>
    </submittedName>
</protein>
<organism evidence="1 2">
    <name type="scientific">Ideonella margarita</name>
    <dbReference type="NCBI Taxonomy" id="2984191"/>
    <lineage>
        <taxon>Bacteria</taxon>
        <taxon>Pseudomonadati</taxon>
        <taxon>Pseudomonadota</taxon>
        <taxon>Betaproteobacteria</taxon>
        <taxon>Burkholderiales</taxon>
        <taxon>Sphaerotilaceae</taxon>
        <taxon>Ideonella</taxon>
    </lineage>
</organism>
<dbReference type="PANTHER" id="PTHR34290">
    <property type="entry name" value="SI:CH73-390P7.2"/>
    <property type="match status" value="1"/>
</dbReference>
<keyword evidence="2" id="KW-1185">Reference proteome</keyword>
<evidence type="ECO:0000313" key="2">
    <source>
        <dbReference type="Proteomes" id="UP001379945"/>
    </source>
</evidence>